<reference evidence="3" key="1">
    <citation type="submission" date="2020-11" db="EMBL/GenBank/DDBJ databases">
        <authorList>
            <person name="Tran Van P."/>
        </authorList>
    </citation>
    <scope>NUCLEOTIDE SEQUENCE</scope>
</reference>
<dbReference type="PROSITE" id="PS00018">
    <property type="entry name" value="EF_HAND_1"/>
    <property type="match status" value="1"/>
</dbReference>
<dbReference type="InterPro" id="IPR050145">
    <property type="entry name" value="Centrin_CML-like"/>
</dbReference>
<sequence length="115" mass="13314">MIPRSSFLRLVAKRSEEMDTEKEILKAFRLFDDDATGKISLKNLQRVAKQLGESVADTELKVRFWKYPVEWDGTKKDNRAEFIGGCEMISEADRDGDGEVSLEDFKRIMKKTCLY</sequence>
<organism evidence="3">
    <name type="scientific">Cyprideis torosa</name>
    <dbReference type="NCBI Taxonomy" id="163714"/>
    <lineage>
        <taxon>Eukaryota</taxon>
        <taxon>Metazoa</taxon>
        <taxon>Ecdysozoa</taxon>
        <taxon>Arthropoda</taxon>
        <taxon>Crustacea</taxon>
        <taxon>Oligostraca</taxon>
        <taxon>Ostracoda</taxon>
        <taxon>Podocopa</taxon>
        <taxon>Podocopida</taxon>
        <taxon>Cytherocopina</taxon>
        <taxon>Cytheroidea</taxon>
        <taxon>Cytherideidae</taxon>
        <taxon>Cyprideis</taxon>
    </lineage>
</organism>
<evidence type="ECO:0000313" key="3">
    <source>
        <dbReference type="EMBL" id="CAD7230828.1"/>
    </source>
</evidence>
<dbReference type="InterPro" id="IPR011992">
    <property type="entry name" value="EF-hand-dom_pair"/>
</dbReference>
<dbReference type="PANTHER" id="PTHR23050">
    <property type="entry name" value="CALCIUM BINDING PROTEIN"/>
    <property type="match status" value="1"/>
</dbReference>
<name>A0A7R8ZN63_9CRUS</name>
<evidence type="ECO:0000256" key="2">
    <source>
        <dbReference type="ARBA" id="ARBA00022837"/>
    </source>
</evidence>
<dbReference type="SUPFAM" id="SSF47473">
    <property type="entry name" value="EF-hand"/>
    <property type="match status" value="1"/>
</dbReference>
<evidence type="ECO:0000256" key="1">
    <source>
        <dbReference type="ARBA" id="ARBA00022737"/>
    </source>
</evidence>
<keyword evidence="2" id="KW-0106">Calcium</keyword>
<dbReference type="Gene3D" id="1.10.238.10">
    <property type="entry name" value="EF-hand"/>
    <property type="match status" value="1"/>
</dbReference>
<keyword evidence="1" id="KW-0677">Repeat</keyword>
<dbReference type="Pfam" id="PF13499">
    <property type="entry name" value="EF-hand_7"/>
    <property type="match status" value="1"/>
</dbReference>
<dbReference type="EMBL" id="OB662992">
    <property type="protein sequence ID" value="CAD7230828.1"/>
    <property type="molecule type" value="Genomic_DNA"/>
</dbReference>
<dbReference type="PROSITE" id="PS50222">
    <property type="entry name" value="EF_HAND_2"/>
    <property type="match status" value="2"/>
</dbReference>
<dbReference type="AlphaFoldDB" id="A0A7R8ZN63"/>
<gene>
    <name evidence="3" type="ORF">CTOB1V02_LOCUS8684</name>
</gene>
<dbReference type="SMART" id="SM00054">
    <property type="entry name" value="EFh"/>
    <property type="match status" value="2"/>
</dbReference>
<proteinExistence type="predicted"/>
<protein>
    <submittedName>
        <fullName evidence="3">Uncharacterized protein</fullName>
    </submittedName>
</protein>
<dbReference type="GO" id="GO:0005509">
    <property type="term" value="F:calcium ion binding"/>
    <property type="evidence" value="ECO:0007669"/>
    <property type="project" value="InterPro"/>
</dbReference>
<dbReference type="OrthoDB" id="343296at2759"/>
<dbReference type="CDD" id="cd00051">
    <property type="entry name" value="EFh"/>
    <property type="match status" value="1"/>
</dbReference>
<accession>A0A7R8ZN63</accession>
<dbReference type="InterPro" id="IPR002048">
    <property type="entry name" value="EF_hand_dom"/>
</dbReference>
<dbReference type="InterPro" id="IPR018247">
    <property type="entry name" value="EF_Hand_1_Ca_BS"/>
</dbReference>